<sequence length="260" mass="29130">MISMKSSLLSSGLSSWRTPPSKGPPRVPVFLFIQFCADRRSAQLCNSLKRFSMSIEGNVKEEKQAIRKQLRATLSTLSDDYILQSSQKVASQLFELPQYKASKGVACFLSMPKEFNTRSILEKIFMDGKSCYLPRVESVRDSAMVMLKAESMQDVDSFPPGKWNIPEPPRSGPARLEALDSSSDLDLVIVPGLGFDYKNGRLGQGAGFYDRYLSRMKQTHVSKKVFLVGVTLDELMIESVPRDDNDMLMDVVLWPSKPNA</sequence>
<comment type="catalytic activity">
    <reaction evidence="4 6">
        <text>(6S)-5-formyl-5,6,7,8-tetrahydrofolate + ATP = (6R)-5,10-methenyltetrahydrofolate + ADP + phosphate</text>
        <dbReference type="Rhea" id="RHEA:10488"/>
        <dbReference type="ChEBI" id="CHEBI:30616"/>
        <dbReference type="ChEBI" id="CHEBI:43474"/>
        <dbReference type="ChEBI" id="CHEBI:57455"/>
        <dbReference type="ChEBI" id="CHEBI:57457"/>
        <dbReference type="ChEBI" id="CHEBI:456216"/>
        <dbReference type="EC" id="6.3.3.2"/>
    </reaction>
</comment>
<evidence type="ECO:0000256" key="6">
    <source>
        <dbReference type="RuleBase" id="RU361279"/>
    </source>
</evidence>
<evidence type="ECO:0000256" key="5">
    <source>
        <dbReference type="ARBA" id="ARBA00038966"/>
    </source>
</evidence>
<organism evidence="8">
    <name type="scientific">Hanusia phi</name>
    <dbReference type="NCBI Taxonomy" id="3032"/>
    <lineage>
        <taxon>Eukaryota</taxon>
        <taxon>Cryptophyceae</taxon>
        <taxon>Pyrenomonadales</taxon>
        <taxon>Geminigeraceae</taxon>
        <taxon>Hanusia</taxon>
    </lineage>
</organism>
<dbReference type="EMBL" id="HBEO01017302">
    <property type="protein sequence ID" value="CAD8486501.1"/>
    <property type="molecule type" value="Transcribed_RNA"/>
</dbReference>
<dbReference type="InterPro" id="IPR002698">
    <property type="entry name" value="FTHF_cligase"/>
</dbReference>
<evidence type="ECO:0000256" key="2">
    <source>
        <dbReference type="ARBA" id="ARBA00022741"/>
    </source>
</evidence>
<dbReference type="Gene3D" id="3.40.50.10420">
    <property type="entry name" value="NagB/RpiA/CoA transferase-like"/>
    <property type="match status" value="1"/>
</dbReference>
<dbReference type="PANTHER" id="PTHR23407:SF1">
    <property type="entry name" value="5-FORMYLTETRAHYDROFOLATE CYCLO-LIGASE"/>
    <property type="match status" value="1"/>
</dbReference>
<dbReference type="GO" id="GO:0030272">
    <property type="term" value="F:5-formyltetrahydrofolate cyclo-ligase activity"/>
    <property type="evidence" value="ECO:0007669"/>
    <property type="project" value="UniProtKB-EC"/>
</dbReference>
<dbReference type="InterPro" id="IPR037171">
    <property type="entry name" value="NagB/RpiA_transferase-like"/>
</dbReference>
<reference evidence="8" key="1">
    <citation type="submission" date="2021-01" db="EMBL/GenBank/DDBJ databases">
        <authorList>
            <person name="Corre E."/>
            <person name="Pelletier E."/>
            <person name="Niang G."/>
            <person name="Scheremetjew M."/>
            <person name="Finn R."/>
            <person name="Kale V."/>
            <person name="Holt S."/>
            <person name="Cochrane G."/>
            <person name="Meng A."/>
            <person name="Brown T."/>
            <person name="Cohen L."/>
        </authorList>
    </citation>
    <scope>NUCLEOTIDE SEQUENCE</scope>
    <source>
        <strain evidence="8">CCMP325</strain>
    </source>
</reference>
<dbReference type="NCBIfam" id="TIGR02727">
    <property type="entry name" value="MTHFS_bact"/>
    <property type="match status" value="1"/>
</dbReference>
<protein>
    <recommendedName>
        <fullName evidence="5 6">5-formyltetrahydrofolate cyclo-ligase</fullName>
        <ecNumber evidence="5 6">6.3.3.2</ecNumber>
    </recommendedName>
</protein>
<evidence type="ECO:0000313" key="8">
    <source>
        <dbReference type="EMBL" id="CAD8486501.1"/>
    </source>
</evidence>
<evidence type="ECO:0000256" key="4">
    <source>
        <dbReference type="ARBA" id="ARBA00036539"/>
    </source>
</evidence>
<gene>
    <name evidence="8" type="ORF">HPHI1048_LOCUS11758</name>
</gene>
<dbReference type="GO" id="GO:0005524">
    <property type="term" value="F:ATP binding"/>
    <property type="evidence" value="ECO:0007669"/>
    <property type="project" value="UniProtKB-KW"/>
</dbReference>
<dbReference type="SUPFAM" id="SSF100950">
    <property type="entry name" value="NagB/RpiA/CoA transferase-like"/>
    <property type="match status" value="1"/>
</dbReference>
<dbReference type="GO" id="GO:0005739">
    <property type="term" value="C:mitochondrion"/>
    <property type="evidence" value="ECO:0007669"/>
    <property type="project" value="TreeGrafter"/>
</dbReference>
<dbReference type="Pfam" id="PF01812">
    <property type="entry name" value="5-FTHF_cyc-lig"/>
    <property type="match status" value="1"/>
</dbReference>
<dbReference type="GO" id="GO:0009396">
    <property type="term" value="P:folic acid-containing compound biosynthetic process"/>
    <property type="evidence" value="ECO:0007669"/>
    <property type="project" value="TreeGrafter"/>
</dbReference>
<feature type="region of interest" description="Disordered" evidence="7">
    <location>
        <begin position="1"/>
        <end position="22"/>
    </location>
</feature>
<evidence type="ECO:0000256" key="7">
    <source>
        <dbReference type="SAM" id="MobiDB-lite"/>
    </source>
</evidence>
<name>A0A7S0EJU0_9CRYP</name>
<keyword evidence="3 6" id="KW-0067">ATP-binding</keyword>
<comment type="similarity">
    <text evidence="1 6">Belongs to the 5-formyltetrahydrofolate cyclo-ligase family.</text>
</comment>
<feature type="compositionally biased region" description="Low complexity" evidence="7">
    <location>
        <begin position="1"/>
        <end position="15"/>
    </location>
</feature>
<dbReference type="GO" id="GO:0046872">
    <property type="term" value="F:metal ion binding"/>
    <property type="evidence" value="ECO:0007669"/>
    <property type="project" value="UniProtKB-KW"/>
</dbReference>
<dbReference type="AlphaFoldDB" id="A0A7S0EJU0"/>
<dbReference type="PANTHER" id="PTHR23407">
    <property type="entry name" value="ATPASE INHIBITOR/5-FORMYLTETRAHYDROFOLATE CYCLO-LIGASE"/>
    <property type="match status" value="1"/>
</dbReference>
<keyword evidence="6" id="KW-0460">Magnesium</keyword>
<evidence type="ECO:0000256" key="1">
    <source>
        <dbReference type="ARBA" id="ARBA00010638"/>
    </source>
</evidence>
<dbReference type="InterPro" id="IPR024185">
    <property type="entry name" value="FTHF_cligase-like_sf"/>
</dbReference>
<proteinExistence type="inferred from homology"/>
<accession>A0A7S0EJU0</accession>
<evidence type="ECO:0000256" key="3">
    <source>
        <dbReference type="ARBA" id="ARBA00022840"/>
    </source>
</evidence>
<dbReference type="EC" id="6.3.3.2" evidence="5 6"/>
<keyword evidence="2 6" id="KW-0547">Nucleotide-binding</keyword>
<dbReference type="GO" id="GO:0035999">
    <property type="term" value="P:tetrahydrofolate interconversion"/>
    <property type="evidence" value="ECO:0007669"/>
    <property type="project" value="TreeGrafter"/>
</dbReference>
<comment type="cofactor">
    <cofactor evidence="6">
        <name>Mg(2+)</name>
        <dbReference type="ChEBI" id="CHEBI:18420"/>
    </cofactor>
</comment>
<keyword evidence="6" id="KW-0479">Metal-binding</keyword>